<organism evidence="1 2">
    <name type="scientific">Fusarium floridanum</name>
    <dbReference type="NCBI Taxonomy" id="1325733"/>
    <lineage>
        <taxon>Eukaryota</taxon>
        <taxon>Fungi</taxon>
        <taxon>Dikarya</taxon>
        <taxon>Ascomycota</taxon>
        <taxon>Pezizomycotina</taxon>
        <taxon>Sordariomycetes</taxon>
        <taxon>Hypocreomycetidae</taxon>
        <taxon>Hypocreales</taxon>
        <taxon>Nectriaceae</taxon>
        <taxon>Fusarium</taxon>
        <taxon>Fusarium solani species complex</taxon>
    </lineage>
</organism>
<name>A0A428SCJ5_9HYPO</name>
<protein>
    <submittedName>
        <fullName evidence="1">Uncharacterized protein</fullName>
    </submittedName>
</protein>
<dbReference type="Proteomes" id="UP000287972">
    <property type="component" value="Unassembled WGS sequence"/>
</dbReference>
<gene>
    <name evidence="1" type="ORF">CEP51_002222</name>
</gene>
<accession>A0A428SCJ5</accession>
<keyword evidence="2" id="KW-1185">Reference proteome</keyword>
<reference evidence="1 2" key="1">
    <citation type="submission" date="2017-06" db="EMBL/GenBank/DDBJ databases">
        <title>Comparative genomic analysis of Ambrosia Fusariam Clade fungi.</title>
        <authorList>
            <person name="Stajich J.E."/>
            <person name="Carrillo J."/>
            <person name="Kijimoto T."/>
            <person name="Eskalen A."/>
            <person name="O'Donnell K."/>
            <person name="Kasson M."/>
        </authorList>
    </citation>
    <scope>NUCLEOTIDE SEQUENCE [LARGE SCALE GENOMIC DNA]</scope>
    <source>
        <strain evidence="1 2">NRRL62606</strain>
    </source>
</reference>
<dbReference type="AlphaFoldDB" id="A0A428SCJ5"/>
<sequence length="124" mass="13623">MEASYNCISVHGSSHEINLGSGKDNELIGIQEQTPGAEASTMERDDPTQFLDTWDSRRRNFAFIHTSASVIRHTSVSRLFGSQDTTFFSAAVVEEVVEVEEGSASFAAFFSRRACANREVPSPC</sequence>
<proteinExistence type="predicted"/>
<comment type="caution">
    <text evidence="1">The sequence shown here is derived from an EMBL/GenBank/DDBJ whole genome shotgun (WGS) entry which is preliminary data.</text>
</comment>
<evidence type="ECO:0000313" key="2">
    <source>
        <dbReference type="Proteomes" id="UP000287972"/>
    </source>
</evidence>
<dbReference type="EMBL" id="NKCL01000031">
    <property type="protein sequence ID" value="RSL87498.1"/>
    <property type="molecule type" value="Genomic_DNA"/>
</dbReference>
<evidence type="ECO:0000313" key="1">
    <source>
        <dbReference type="EMBL" id="RSL87498.1"/>
    </source>
</evidence>